<reference evidence="1" key="1">
    <citation type="submission" date="2014-09" db="EMBL/GenBank/DDBJ databases">
        <authorList>
            <person name="Magalhaes I.L.F."/>
            <person name="Oliveira U."/>
            <person name="Santos F.R."/>
            <person name="Vidigal T.H.D.A."/>
            <person name="Brescovit A.D."/>
            <person name="Santos A.J."/>
        </authorList>
    </citation>
    <scope>NUCLEOTIDE SEQUENCE</scope>
    <source>
        <tissue evidence="1">Shoot tissue taken approximately 20 cm above the soil surface</tissue>
    </source>
</reference>
<accession>A0A0A8XN55</accession>
<dbReference type="EMBL" id="GBRH01283309">
    <property type="protein sequence ID" value="JAD14586.1"/>
    <property type="molecule type" value="Transcribed_RNA"/>
</dbReference>
<dbReference type="AlphaFoldDB" id="A0A0A8XN55"/>
<name>A0A0A8XN55_ARUDO</name>
<sequence length="63" mass="7566">MNKNTTFRHQFLIDPKFQFCITKKSTSQKEYNPLIFLPCLLVNQFSTEPLRNLLLEMTETWIN</sequence>
<organism evidence="1">
    <name type="scientific">Arundo donax</name>
    <name type="common">Giant reed</name>
    <name type="synonym">Donax arundinaceus</name>
    <dbReference type="NCBI Taxonomy" id="35708"/>
    <lineage>
        <taxon>Eukaryota</taxon>
        <taxon>Viridiplantae</taxon>
        <taxon>Streptophyta</taxon>
        <taxon>Embryophyta</taxon>
        <taxon>Tracheophyta</taxon>
        <taxon>Spermatophyta</taxon>
        <taxon>Magnoliopsida</taxon>
        <taxon>Liliopsida</taxon>
        <taxon>Poales</taxon>
        <taxon>Poaceae</taxon>
        <taxon>PACMAD clade</taxon>
        <taxon>Arundinoideae</taxon>
        <taxon>Arundineae</taxon>
        <taxon>Arundo</taxon>
    </lineage>
</organism>
<protein>
    <submittedName>
        <fullName evidence="1">Uncharacterized protein</fullName>
    </submittedName>
</protein>
<reference evidence="1" key="2">
    <citation type="journal article" date="2015" name="Data Brief">
        <title>Shoot transcriptome of the giant reed, Arundo donax.</title>
        <authorList>
            <person name="Barrero R.A."/>
            <person name="Guerrero F.D."/>
            <person name="Moolhuijzen P."/>
            <person name="Goolsby J.A."/>
            <person name="Tidwell J."/>
            <person name="Bellgard S.E."/>
            <person name="Bellgard M.I."/>
        </authorList>
    </citation>
    <scope>NUCLEOTIDE SEQUENCE</scope>
    <source>
        <tissue evidence="1">Shoot tissue taken approximately 20 cm above the soil surface</tissue>
    </source>
</reference>
<proteinExistence type="predicted"/>
<evidence type="ECO:0000313" key="1">
    <source>
        <dbReference type="EMBL" id="JAD14586.1"/>
    </source>
</evidence>